<evidence type="ECO:0000313" key="1">
    <source>
        <dbReference type="EMBL" id="QKX63328.1"/>
    </source>
</evidence>
<dbReference type="RefSeq" id="XP_035349502.1">
    <property type="nucleotide sequence ID" value="XM_035493609.1"/>
</dbReference>
<dbReference type="EMBL" id="CP055903">
    <property type="protein sequence ID" value="QKX63328.1"/>
    <property type="molecule type" value="Genomic_DNA"/>
</dbReference>
<organism evidence="1 2">
    <name type="scientific">Talaromyces rugulosus</name>
    <name type="common">Penicillium rugulosum</name>
    <dbReference type="NCBI Taxonomy" id="121627"/>
    <lineage>
        <taxon>Eukaryota</taxon>
        <taxon>Fungi</taxon>
        <taxon>Dikarya</taxon>
        <taxon>Ascomycota</taxon>
        <taxon>Pezizomycotina</taxon>
        <taxon>Eurotiomycetes</taxon>
        <taxon>Eurotiomycetidae</taxon>
        <taxon>Eurotiales</taxon>
        <taxon>Trichocomaceae</taxon>
        <taxon>Talaromyces</taxon>
        <taxon>Talaromyces sect. Islandici</taxon>
    </lineage>
</organism>
<sequence length="229" mass="24857">MAQNAHIPEDLYHILLTTSHISKNPNNVVEKVRVLGSYTSLIAAKAAAHSCLYDAGYEEEFFKTYEINPGRAEKEQNERDSGVIIHASAADGTIFRVRIKNSPNEALALTSDLPDGRVSVPLYYVIQASVEYGGDDGSLVRDIDVEGAFASYAEARKFASTVLLSPEDGITKDSFAEYSEAGPDETDCGYGENVIVHAASEYGTNYLVNVVKTLELKAVGVAEAAMRIR</sequence>
<proteinExistence type="predicted"/>
<protein>
    <submittedName>
        <fullName evidence="1">Uncharacterized protein</fullName>
    </submittedName>
</protein>
<evidence type="ECO:0000313" key="2">
    <source>
        <dbReference type="Proteomes" id="UP000509510"/>
    </source>
</evidence>
<gene>
    <name evidence="1" type="ORF">TRUGW13939_10498</name>
</gene>
<dbReference type="GeneID" id="55997977"/>
<reference evidence="2" key="1">
    <citation type="submission" date="2020-06" db="EMBL/GenBank/DDBJ databases">
        <title>A chromosome-scale genome assembly of Talaromyces rugulosus W13939.</title>
        <authorList>
            <person name="Wang B."/>
            <person name="Guo L."/>
            <person name="Ye K."/>
            <person name="Wang L."/>
        </authorList>
    </citation>
    <scope>NUCLEOTIDE SEQUENCE [LARGE SCALE GENOMIC DNA]</scope>
    <source>
        <strain evidence="2">W13939</strain>
    </source>
</reference>
<dbReference type="Proteomes" id="UP000509510">
    <property type="component" value="Chromosome VI"/>
</dbReference>
<name>A0A7H8RBD4_TALRU</name>
<accession>A0A7H8RBD4</accession>
<dbReference type="KEGG" id="trg:TRUGW13939_10498"/>
<dbReference type="OrthoDB" id="3880401at2759"/>
<keyword evidence="2" id="KW-1185">Reference proteome</keyword>
<dbReference type="AlphaFoldDB" id="A0A7H8RBD4"/>